<evidence type="ECO:0000256" key="4">
    <source>
        <dbReference type="ARBA" id="ARBA00023002"/>
    </source>
</evidence>
<keyword evidence="2" id="KW-0285">Flavoprotein</keyword>
<dbReference type="InterPro" id="IPR016169">
    <property type="entry name" value="FAD-bd_PCMH_sub2"/>
</dbReference>
<dbReference type="InterPro" id="IPR006094">
    <property type="entry name" value="Oxid_FAD_bind_N"/>
</dbReference>
<evidence type="ECO:0000256" key="2">
    <source>
        <dbReference type="ARBA" id="ARBA00022630"/>
    </source>
</evidence>
<evidence type="ECO:0000259" key="5">
    <source>
        <dbReference type="PROSITE" id="PS51387"/>
    </source>
</evidence>
<evidence type="ECO:0000313" key="6">
    <source>
        <dbReference type="EMBL" id="PTB45263.1"/>
    </source>
</evidence>
<dbReference type="EMBL" id="KZ679257">
    <property type="protein sequence ID" value="PTB45263.1"/>
    <property type="molecule type" value="Genomic_DNA"/>
</dbReference>
<dbReference type="STRING" id="1042311.A0A2T3ZKG2"/>
<dbReference type="Gene3D" id="3.30.465.10">
    <property type="match status" value="1"/>
</dbReference>
<keyword evidence="3" id="KW-0274">FAD</keyword>
<evidence type="ECO:0000256" key="1">
    <source>
        <dbReference type="ARBA" id="ARBA00005466"/>
    </source>
</evidence>
<gene>
    <name evidence="6" type="ORF">M441DRAFT_158888</name>
</gene>
<dbReference type="PANTHER" id="PTHR42973:SF22">
    <property type="entry name" value="FAD-BINDING PCMH-TYPE DOMAIN-CONTAINING PROTEIN-RELATED"/>
    <property type="match status" value="1"/>
</dbReference>
<accession>A0A2T3ZKG2</accession>
<name>A0A2T3ZKG2_TRIA4</name>
<dbReference type="InterPro" id="IPR016166">
    <property type="entry name" value="FAD-bd_PCMH"/>
</dbReference>
<feature type="domain" description="FAD-binding PCMH-type" evidence="5">
    <location>
        <begin position="57"/>
        <end position="231"/>
    </location>
</feature>
<dbReference type="Pfam" id="PF01565">
    <property type="entry name" value="FAD_binding_4"/>
    <property type="match status" value="1"/>
</dbReference>
<evidence type="ECO:0000256" key="3">
    <source>
        <dbReference type="ARBA" id="ARBA00022827"/>
    </source>
</evidence>
<dbReference type="InterPro" id="IPR050416">
    <property type="entry name" value="FAD-linked_Oxidoreductase"/>
</dbReference>
<protein>
    <recommendedName>
        <fullName evidence="5">FAD-binding PCMH-type domain-containing protein</fullName>
    </recommendedName>
</protein>
<dbReference type="AlphaFoldDB" id="A0A2T3ZKG2"/>
<dbReference type="PROSITE" id="PS51387">
    <property type="entry name" value="FAD_PCMH"/>
    <property type="match status" value="1"/>
</dbReference>
<evidence type="ECO:0000313" key="7">
    <source>
        <dbReference type="Proteomes" id="UP000240493"/>
    </source>
</evidence>
<dbReference type="Proteomes" id="UP000240493">
    <property type="component" value="Unassembled WGS sequence"/>
</dbReference>
<keyword evidence="7" id="KW-1185">Reference proteome</keyword>
<keyword evidence="4" id="KW-0560">Oxidoreductase</keyword>
<proteinExistence type="inferred from homology"/>
<dbReference type="OrthoDB" id="2151789at2759"/>
<dbReference type="PANTHER" id="PTHR42973">
    <property type="entry name" value="BINDING OXIDOREDUCTASE, PUTATIVE (AFU_ORTHOLOGUE AFUA_1G17690)-RELATED"/>
    <property type="match status" value="1"/>
</dbReference>
<dbReference type="GO" id="GO:0016491">
    <property type="term" value="F:oxidoreductase activity"/>
    <property type="evidence" value="ECO:0007669"/>
    <property type="project" value="UniProtKB-KW"/>
</dbReference>
<dbReference type="SUPFAM" id="SSF56176">
    <property type="entry name" value="FAD-binding/transporter-associated domain-like"/>
    <property type="match status" value="1"/>
</dbReference>
<organism evidence="6 7">
    <name type="scientific">Trichoderma asperellum (strain ATCC 204424 / CBS 433.97 / NBRC 101777)</name>
    <dbReference type="NCBI Taxonomy" id="1042311"/>
    <lineage>
        <taxon>Eukaryota</taxon>
        <taxon>Fungi</taxon>
        <taxon>Dikarya</taxon>
        <taxon>Ascomycota</taxon>
        <taxon>Pezizomycotina</taxon>
        <taxon>Sordariomycetes</taxon>
        <taxon>Hypocreomycetidae</taxon>
        <taxon>Hypocreales</taxon>
        <taxon>Hypocreaceae</taxon>
        <taxon>Trichoderma</taxon>
    </lineage>
</organism>
<dbReference type="GO" id="GO:0071949">
    <property type="term" value="F:FAD binding"/>
    <property type="evidence" value="ECO:0007669"/>
    <property type="project" value="InterPro"/>
</dbReference>
<dbReference type="InterPro" id="IPR036318">
    <property type="entry name" value="FAD-bd_PCMH-like_sf"/>
</dbReference>
<sequence>MRLAQSSTATALAAAAAVSAASSSYDTCCARLAAALGDDIVTTTPFAETDYFSIQESSLVPACIVRPRSAQHVSKAVTILTTSRVPGCQFAVKGGGHTPAGGSANIQGGVTIDMKFLNATVLSEDKTSVAVGAGAVWNDVYGYLGDFNLAAAGGRNGGVGVGGLLLGGGISHFSPRVGWACDTVVEYEIVLANGTLVTVSGTSYPDLYRALKGGGNNFGVVTRYTLTAFPQGNMSVNTISYDVSQIGAVFDAFTDIAASPNFDPYVSLQTDLLYVPAAKAWSVTSSASYTKPVLHPEVFSGLEAVPSISNTSEITAVAALAAENPTPPLNWLFATLTFGTSSETMLGIFNALNGSLYDFNPAGGVTWSFAFEPLPSVMLSHSAATGGNVLGLEPEDGNGVILLVVHALTIYLPMGLTLTPTVLLVSALWPNSSSNDSVYRKGRDTFAAIKAVAERKGMLRKFEYLNYAGPHQAPLASYGTDNLDYLRKVSKKYDPTGVFQRKVPGGFKLW</sequence>
<reference evidence="6 7" key="1">
    <citation type="submission" date="2016-07" db="EMBL/GenBank/DDBJ databases">
        <title>Multiple horizontal gene transfer events from other fungi enriched the ability of initially mycotrophic Trichoderma (Ascomycota) to feed on dead plant biomass.</title>
        <authorList>
            <consortium name="DOE Joint Genome Institute"/>
            <person name="Aerts A."/>
            <person name="Atanasova L."/>
            <person name="Chenthamara K."/>
            <person name="Zhang J."/>
            <person name="Grujic M."/>
            <person name="Henrissat B."/>
            <person name="Kuo A."/>
            <person name="Salamov A."/>
            <person name="Lipzen A."/>
            <person name="Labutti K."/>
            <person name="Barry K."/>
            <person name="Miao Y."/>
            <person name="Rahimi M.J."/>
            <person name="Shen Q."/>
            <person name="Grigoriev I.V."/>
            <person name="Kubicek C.P."/>
            <person name="Druzhinina I.S."/>
        </authorList>
    </citation>
    <scope>NUCLEOTIDE SEQUENCE [LARGE SCALE GENOMIC DNA]</scope>
    <source>
        <strain evidence="6 7">CBS 433.97</strain>
    </source>
</reference>
<comment type="similarity">
    <text evidence="1">Belongs to the oxygen-dependent FAD-linked oxidoreductase family.</text>
</comment>